<dbReference type="AlphaFoldDB" id="M5BU66"/>
<dbReference type="HOGENOM" id="CLU_570050_0_0_1"/>
<dbReference type="Proteomes" id="UP000012065">
    <property type="component" value="Unassembled WGS sequence"/>
</dbReference>
<evidence type="ECO:0000256" key="1">
    <source>
        <dbReference type="SAM" id="MobiDB-lite"/>
    </source>
</evidence>
<evidence type="ECO:0000313" key="3">
    <source>
        <dbReference type="Proteomes" id="UP000012065"/>
    </source>
</evidence>
<accession>M5BU66</accession>
<sequence length="495" mass="53986">MYTQYLTAPVLRVSSPLSPNRPVPSIYVSPAESPVDPNTPSLEPSSPEESMSSRSNHLLPPPVSSPHRRTLVPSKAMDKKGLDQATFQDLLAANRERSSRRLVSSADRLRREVVVKAHHSKQFERRALFLSRIIAPPSPTSTETAVTPPESPAIFHFSLPSPGLASPLELFENVSSRERWIEEVDYNKKPLRTPARDAFPTGRLPSLDQITARLRPTINVNTVPTIPSIVIESPSPVAVKPLNIIKGDNQEAAKPRSRIPNSIIASARARSTSPPTPVAPITPTCDAPSKLIIASSPPKSIKPVLVPQSIPALRINRPSGPELAPVPVMSWRQREMVRSPSVTKEHMQTESWRREVPAKKDLVRDAVVSPITPQTVMSLPVGTKPAPLMPRETRPNMMARQPEALVPTPMKGTSNMDVAGLTDGAPTVRRNALPVNAAGSEGRAAQGRNMLDKLRRRTSAPAQLEGVFRKGVPVADSKKHYHISLDMGPSVFVNS</sequence>
<name>M5BU66_THACB</name>
<dbReference type="EMBL" id="CAOJ01007885">
    <property type="protein sequence ID" value="CCO31278.1"/>
    <property type="molecule type" value="Genomic_DNA"/>
</dbReference>
<comment type="caution">
    <text evidence="2">The sequence shown here is derived from an EMBL/GenBank/DDBJ whole genome shotgun (WGS) entry which is preliminary data.</text>
</comment>
<evidence type="ECO:0000313" key="2">
    <source>
        <dbReference type="EMBL" id="CCO31278.1"/>
    </source>
</evidence>
<feature type="region of interest" description="Disordered" evidence="1">
    <location>
        <begin position="14"/>
        <end position="69"/>
    </location>
</feature>
<gene>
    <name evidence="2" type="ORF">BN14_05317</name>
</gene>
<protein>
    <submittedName>
        <fullName evidence="2">Uncharacterized protein</fullName>
    </submittedName>
</protein>
<reference evidence="2 3" key="1">
    <citation type="journal article" date="2013" name="J. Biotechnol.">
        <title>Establishment and interpretation of the genome sequence of the phytopathogenic fungus Rhizoctonia solani AG1-IB isolate 7/3/14.</title>
        <authorList>
            <person name="Wibberg D.W."/>
            <person name="Jelonek L.J."/>
            <person name="Rupp O.R."/>
            <person name="Hennig M.H."/>
            <person name="Eikmeyer F.E."/>
            <person name="Goesmann A.G."/>
            <person name="Hartmann A.H."/>
            <person name="Borriss R.B."/>
            <person name="Grosch R.G."/>
            <person name="Puehler A.P."/>
            <person name="Schlueter A.S."/>
        </authorList>
    </citation>
    <scope>NUCLEOTIDE SEQUENCE [LARGE SCALE GENOMIC DNA]</scope>
    <source>
        <strain evidence="3">AG1-IB / isolate 7/3/14</strain>
    </source>
</reference>
<proteinExistence type="predicted"/>
<feature type="compositionally biased region" description="Low complexity" evidence="1">
    <location>
        <begin position="40"/>
        <end position="55"/>
    </location>
</feature>
<organism evidence="2 3">
    <name type="scientific">Thanatephorus cucumeris (strain AG1-IB / isolate 7/3/14)</name>
    <name type="common">Lettuce bottom rot fungus</name>
    <name type="synonym">Rhizoctonia solani</name>
    <dbReference type="NCBI Taxonomy" id="1108050"/>
    <lineage>
        <taxon>Eukaryota</taxon>
        <taxon>Fungi</taxon>
        <taxon>Dikarya</taxon>
        <taxon>Basidiomycota</taxon>
        <taxon>Agaricomycotina</taxon>
        <taxon>Agaricomycetes</taxon>
        <taxon>Cantharellales</taxon>
        <taxon>Ceratobasidiaceae</taxon>
        <taxon>Rhizoctonia</taxon>
        <taxon>Rhizoctonia solani AG-1</taxon>
    </lineage>
</organism>